<comment type="catalytic activity">
    <reaction evidence="1">
        <text>citrate = oxaloacetate + acetate</text>
        <dbReference type="Rhea" id="RHEA:10760"/>
        <dbReference type="ChEBI" id="CHEBI:16452"/>
        <dbReference type="ChEBI" id="CHEBI:16947"/>
        <dbReference type="ChEBI" id="CHEBI:30089"/>
        <dbReference type="EC" id="4.1.3.6"/>
    </reaction>
</comment>
<dbReference type="InterPro" id="IPR037171">
    <property type="entry name" value="NagB/RpiA_transferase-like"/>
</dbReference>
<comment type="catalytic activity">
    <reaction evidence="1">
        <text>citrate + acetyl-CoA = (3S)-citryl-CoA + acetate</text>
        <dbReference type="Rhea" id="RHEA:19405"/>
        <dbReference type="ChEBI" id="CHEBI:16947"/>
        <dbReference type="ChEBI" id="CHEBI:30089"/>
        <dbReference type="ChEBI" id="CHEBI:57288"/>
        <dbReference type="ChEBI" id="CHEBI:57321"/>
        <dbReference type="EC" id="2.8.3.10"/>
    </reaction>
</comment>
<dbReference type="Pfam" id="PF04223">
    <property type="entry name" value="CitF"/>
    <property type="match status" value="1"/>
</dbReference>
<evidence type="ECO:0000313" key="2">
    <source>
        <dbReference type="EMBL" id="VYT87312.1"/>
    </source>
</evidence>
<dbReference type="GO" id="GO:0009346">
    <property type="term" value="C:ATP-independent citrate lyase complex"/>
    <property type="evidence" value="ECO:0007669"/>
    <property type="project" value="UniProtKB-UniRule"/>
</dbReference>
<dbReference type="Gene3D" id="3.40.1080.10">
    <property type="entry name" value="Glutaconate Coenzyme A-transferase"/>
    <property type="match status" value="2"/>
</dbReference>
<keyword evidence="1 2" id="KW-0456">Lyase</keyword>
<dbReference type="GO" id="GO:0008814">
    <property type="term" value="F:citrate CoA-transferase activity"/>
    <property type="evidence" value="ECO:0007669"/>
    <property type="project" value="UniProtKB-UniRule"/>
</dbReference>
<dbReference type="GO" id="GO:0008815">
    <property type="term" value="F:citrate (pro-3S)-lyase activity"/>
    <property type="evidence" value="ECO:0007669"/>
    <property type="project" value="UniProtKB-UniRule"/>
</dbReference>
<evidence type="ECO:0000256" key="1">
    <source>
        <dbReference type="PIRNR" id="PIRNR009451"/>
    </source>
</evidence>
<dbReference type="PANTHER" id="PTHR40596">
    <property type="entry name" value="CITRATE LYASE ALPHA CHAIN"/>
    <property type="match status" value="1"/>
</dbReference>
<dbReference type="AlphaFoldDB" id="A0A6N3AGP8"/>
<protein>
    <recommendedName>
        <fullName evidence="1">Citrate lyase alpha chain</fullName>
        <shortName evidence="1">Citrase alpha chain</shortName>
        <ecNumber evidence="1">2.8.3.10</ecNumber>
        <ecNumber evidence="1">4.1.3.6</ecNumber>
    </recommendedName>
    <alternativeName>
        <fullName evidence="1">Citrate (pro-3S)-lyase alpha chain</fullName>
    </alternativeName>
    <alternativeName>
        <fullName evidence="1">Citrate CoA-transferase subunit</fullName>
    </alternativeName>
</protein>
<dbReference type="NCBIfam" id="TIGR01584">
    <property type="entry name" value="citF"/>
    <property type="match status" value="1"/>
</dbReference>
<dbReference type="EC" id="4.1.3.6" evidence="1"/>
<sequence length="527" mass="55958">MREVVILIKNAVGRELPEMIGTYQVRPFAGIDSDCSSDQPVMSNRRLSTVKPGEEKLQPGLKAAVEASGLKDGMTISFHHSFREGDQVIGRVLSVIKELGIKGLKFAPSAVVNIKNPSIVDYVKDGTIASIEASGIRGELGDEVLGGVMDEPVILRPHGARPRAIEAGELSIDVAFIGASAADDYGNATGLVGPNACGALGYSFIDAMTAGKVIVITDHLVEYPCIPISISQEYVDYVVVVDSIGDTAKIGAGAARVTKNPRDLLIAKRAVEVMAASRRFTDGFVFQTGAGAISIACTKYLEEKMEERGVKASMALGGIPAAIVEMHEKGLVRTVACSQSFDAVAAKAIVDYPGIIEIDNSLYANPARKGCMLNRETFGILAALEVDIDFNVNILTGSNGEMMGGLGGGPDVAAGAQISIVVLPIVRGRIPSVVKKVFTCCTPGDTVAVVITEAGIALNPNHKNYQELKEDLEKTSLKLVTIEELRQTAEGLTGTPKPIECTDKITCIVEYRDGTVLDVIREIKKQD</sequence>
<accession>A0A6N3AGP8</accession>
<dbReference type="InterPro" id="IPR006472">
    <property type="entry name" value="Citrate_lyase_asu"/>
</dbReference>
<dbReference type="GO" id="GO:0005737">
    <property type="term" value="C:cytoplasm"/>
    <property type="evidence" value="ECO:0007669"/>
    <property type="project" value="UniProtKB-SubCell"/>
</dbReference>
<organism evidence="2">
    <name type="scientific">Clostridium symbiosum</name>
    <name type="common">Bacteroides symbiosus</name>
    <dbReference type="NCBI Taxonomy" id="1512"/>
    <lineage>
        <taxon>Bacteria</taxon>
        <taxon>Bacillati</taxon>
        <taxon>Bacillota</taxon>
        <taxon>Clostridia</taxon>
        <taxon>Lachnospirales</taxon>
        <taxon>Lachnospiraceae</taxon>
        <taxon>Otoolea</taxon>
    </lineage>
</organism>
<proteinExistence type="predicted"/>
<name>A0A6N3AGP8_CLOSY</name>
<dbReference type="EMBL" id="CACRUA010000007">
    <property type="protein sequence ID" value="VYT87312.1"/>
    <property type="molecule type" value="Genomic_DNA"/>
</dbReference>
<gene>
    <name evidence="2" type="primary">citF_1</name>
    <name evidence="2" type="ORF">CSLFYP84_00794</name>
</gene>
<dbReference type="PIRSF" id="PIRSF009451">
    <property type="entry name" value="Citrt_lyas_alpha"/>
    <property type="match status" value="1"/>
</dbReference>
<dbReference type="PANTHER" id="PTHR40596:SF1">
    <property type="entry name" value="CITRATE LYASE ALPHA CHAIN"/>
    <property type="match status" value="1"/>
</dbReference>
<dbReference type="EC" id="2.8.3.10" evidence="1"/>
<comment type="subcellular location">
    <subcellularLocation>
        <location evidence="1">Cytoplasm</location>
    </subcellularLocation>
</comment>
<keyword evidence="1" id="KW-0963">Cytoplasm</keyword>
<dbReference type="SUPFAM" id="SSF100950">
    <property type="entry name" value="NagB/RpiA/CoA transferase-like"/>
    <property type="match status" value="2"/>
</dbReference>
<reference evidence="2" key="1">
    <citation type="submission" date="2019-11" db="EMBL/GenBank/DDBJ databases">
        <authorList>
            <person name="Feng L."/>
        </authorList>
    </citation>
    <scope>NUCLEOTIDE SEQUENCE</scope>
    <source>
        <strain evidence="2">CsymbiosumLFYP84</strain>
    </source>
</reference>
<keyword evidence="1" id="KW-0808">Transferase</keyword>
<dbReference type="GO" id="GO:0006084">
    <property type="term" value="P:acetyl-CoA metabolic process"/>
    <property type="evidence" value="ECO:0007669"/>
    <property type="project" value="UniProtKB-UniRule"/>
</dbReference>